<evidence type="ECO:0000256" key="1">
    <source>
        <dbReference type="ARBA" id="ARBA00022842"/>
    </source>
</evidence>
<keyword evidence="1" id="KW-0460">Magnesium</keyword>
<comment type="caution">
    <text evidence="3">The sequence shown here is derived from an EMBL/GenBank/DDBJ whole genome shotgun (WGS) entry which is preliminary data.</text>
</comment>
<dbReference type="Pfam" id="PF00122">
    <property type="entry name" value="E1-E2_ATPase"/>
    <property type="match status" value="1"/>
</dbReference>
<dbReference type="EMBL" id="JBBPBM010000001">
    <property type="protein sequence ID" value="KAK8601995.1"/>
    <property type="molecule type" value="Genomic_DNA"/>
</dbReference>
<dbReference type="InterPro" id="IPR008250">
    <property type="entry name" value="ATPase_P-typ_transduc_dom_A_sf"/>
</dbReference>
<organism evidence="3 4">
    <name type="scientific">Hibiscus sabdariffa</name>
    <name type="common">roselle</name>
    <dbReference type="NCBI Taxonomy" id="183260"/>
    <lineage>
        <taxon>Eukaryota</taxon>
        <taxon>Viridiplantae</taxon>
        <taxon>Streptophyta</taxon>
        <taxon>Embryophyta</taxon>
        <taxon>Tracheophyta</taxon>
        <taxon>Spermatophyta</taxon>
        <taxon>Magnoliopsida</taxon>
        <taxon>eudicotyledons</taxon>
        <taxon>Gunneridae</taxon>
        <taxon>Pentapetalae</taxon>
        <taxon>rosids</taxon>
        <taxon>malvids</taxon>
        <taxon>Malvales</taxon>
        <taxon>Malvaceae</taxon>
        <taxon>Malvoideae</taxon>
        <taxon>Hibiscus</taxon>
    </lineage>
</organism>
<evidence type="ECO:0000313" key="4">
    <source>
        <dbReference type="Proteomes" id="UP001472677"/>
    </source>
</evidence>
<protein>
    <recommendedName>
        <fullName evidence="2">P-type ATPase A domain-containing protein</fullName>
    </recommendedName>
</protein>
<evidence type="ECO:0000313" key="3">
    <source>
        <dbReference type="EMBL" id="KAK8601995.1"/>
    </source>
</evidence>
<dbReference type="InterPro" id="IPR059000">
    <property type="entry name" value="ATPase_P-type_domA"/>
</dbReference>
<evidence type="ECO:0000259" key="2">
    <source>
        <dbReference type="Pfam" id="PF00122"/>
    </source>
</evidence>
<keyword evidence="4" id="KW-1185">Reference proteome</keyword>
<dbReference type="Proteomes" id="UP001472677">
    <property type="component" value="Unassembled WGS sequence"/>
</dbReference>
<reference evidence="3 4" key="1">
    <citation type="journal article" date="2024" name="G3 (Bethesda)">
        <title>Genome assembly of Hibiscus sabdariffa L. provides insights into metabolisms of medicinal natural products.</title>
        <authorList>
            <person name="Kim T."/>
        </authorList>
    </citation>
    <scope>NUCLEOTIDE SEQUENCE [LARGE SCALE GENOMIC DNA]</scope>
    <source>
        <strain evidence="3">TK-2024</strain>
        <tissue evidence="3">Old leaves</tissue>
    </source>
</reference>
<dbReference type="SUPFAM" id="SSF81653">
    <property type="entry name" value="Calcium ATPase, transduction domain A"/>
    <property type="match status" value="1"/>
</dbReference>
<accession>A0ABR2GH32</accession>
<sequence>MAGLAPKTKVLRNGKWSEEEATILIPRDIISIKLADIITVDARLLEGDLLKIDQSALTGESLPVTKNPEDNLQAG</sequence>
<gene>
    <name evidence="3" type="ORF">V6N12_051817</name>
</gene>
<name>A0ABR2GH32_9ROSI</name>
<feature type="domain" description="P-type ATPase A" evidence="2">
    <location>
        <begin position="5"/>
        <end position="75"/>
    </location>
</feature>
<dbReference type="PANTHER" id="PTHR42861">
    <property type="entry name" value="CALCIUM-TRANSPORTING ATPASE"/>
    <property type="match status" value="1"/>
</dbReference>
<proteinExistence type="predicted"/>
<dbReference type="Gene3D" id="2.70.150.10">
    <property type="entry name" value="Calcium-transporting ATPase, cytoplasmic transduction domain A"/>
    <property type="match status" value="1"/>
</dbReference>